<evidence type="ECO:0000256" key="1">
    <source>
        <dbReference type="SAM" id="Phobius"/>
    </source>
</evidence>
<dbReference type="Pfam" id="PF16357">
    <property type="entry name" value="PepSY_TM_like_2"/>
    <property type="match status" value="1"/>
</dbReference>
<dbReference type="AlphaFoldDB" id="A0A7S7SK49"/>
<gene>
    <name evidence="2" type="ORF">IRI77_30755</name>
</gene>
<keyword evidence="1" id="KW-0472">Membrane</keyword>
<name>A0A7S7SK49_PALFE</name>
<reference evidence="2 3" key="1">
    <citation type="submission" date="2020-10" db="EMBL/GenBank/DDBJ databases">
        <title>Complete genome sequence of Paludibaculum fermentans P105T, a facultatively anaerobic acidobacterium capable of dissimilatory Fe(III) reduction.</title>
        <authorList>
            <person name="Dedysh S.N."/>
            <person name="Beletsky A.V."/>
            <person name="Kulichevskaya I.S."/>
            <person name="Mardanov A.V."/>
            <person name="Ravin N.V."/>
        </authorList>
    </citation>
    <scope>NUCLEOTIDE SEQUENCE [LARGE SCALE GENOMIC DNA]</scope>
    <source>
        <strain evidence="2 3">P105</strain>
    </source>
</reference>
<proteinExistence type="predicted"/>
<protein>
    <submittedName>
        <fullName evidence="2">PepSY-associated TM helix domain-containing protein</fullName>
    </submittedName>
</protein>
<keyword evidence="3" id="KW-1185">Reference proteome</keyword>
<feature type="transmembrane region" description="Helical" evidence="1">
    <location>
        <begin position="12"/>
        <end position="31"/>
    </location>
</feature>
<accession>A0A7S7SK49</accession>
<keyword evidence="1" id="KW-1133">Transmembrane helix</keyword>
<dbReference type="RefSeq" id="WP_194448780.1">
    <property type="nucleotide sequence ID" value="NZ_CP063849.1"/>
</dbReference>
<evidence type="ECO:0000313" key="3">
    <source>
        <dbReference type="Proteomes" id="UP000593892"/>
    </source>
</evidence>
<feature type="transmembrane region" description="Helical" evidence="1">
    <location>
        <begin position="147"/>
        <end position="167"/>
    </location>
</feature>
<dbReference type="KEGG" id="pfer:IRI77_30755"/>
<keyword evidence="1" id="KW-0812">Transmembrane</keyword>
<organism evidence="2 3">
    <name type="scientific">Paludibaculum fermentans</name>
    <dbReference type="NCBI Taxonomy" id="1473598"/>
    <lineage>
        <taxon>Bacteria</taxon>
        <taxon>Pseudomonadati</taxon>
        <taxon>Acidobacteriota</taxon>
        <taxon>Terriglobia</taxon>
        <taxon>Bryobacterales</taxon>
        <taxon>Bryobacteraceae</taxon>
        <taxon>Paludibaculum</taxon>
    </lineage>
</organism>
<dbReference type="Proteomes" id="UP000593892">
    <property type="component" value="Chromosome"/>
</dbReference>
<dbReference type="PANTHER" id="PTHR40115">
    <property type="entry name" value="INNER MEMBRANE PROTEIN WITH PEPSY TM HELIX"/>
    <property type="match status" value="1"/>
</dbReference>
<feature type="transmembrane region" description="Helical" evidence="1">
    <location>
        <begin position="179"/>
        <end position="197"/>
    </location>
</feature>
<dbReference type="InterPro" id="IPR032307">
    <property type="entry name" value="PepSY_TM-like_2"/>
</dbReference>
<dbReference type="PANTHER" id="PTHR40115:SF1">
    <property type="entry name" value="INNER MEMBRANE PROTEIN WITH PEPSY TM HELIX"/>
    <property type="match status" value="1"/>
</dbReference>
<sequence length="198" mass="23090">MFSKVLRRTHMYLALFLTPWVLMYTASTFVMNHRAWFKELYAGPPKPAVLEREMTYEGSFPEGSTAKQMARQILQSLNLEGAYNANRRMKDDAVVIQRLDPITPRRLTFEPASRKLTIEKVPWESRGFLERMHRRRGYQFDSLADDAWAVSVDFFVVVMIFWVLSGLWMWWEMKLARRLGALFALGGAALFVLFLVAI</sequence>
<dbReference type="EMBL" id="CP063849">
    <property type="protein sequence ID" value="QOY87111.1"/>
    <property type="molecule type" value="Genomic_DNA"/>
</dbReference>
<evidence type="ECO:0000313" key="2">
    <source>
        <dbReference type="EMBL" id="QOY87111.1"/>
    </source>
</evidence>